<evidence type="ECO:0000256" key="1">
    <source>
        <dbReference type="ARBA" id="ARBA00001120"/>
    </source>
</evidence>
<dbReference type="SUPFAM" id="SSF75138">
    <property type="entry name" value="HprK N-terminal domain-like"/>
    <property type="match status" value="1"/>
</dbReference>
<evidence type="ECO:0000256" key="9">
    <source>
        <dbReference type="ARBA" id="ARBA00022840"/>
    </source>
</evidence>
<accession>A0A3N5CEI3</accession>
<dbReference type="InterPro" id="IPR027417">
    <property type="entry name" value="P-loop_NTPase"/>
</dbReference>
<feature type="domain" description="HPr kinase/phosphorylase C-terminal" evidence="16">
    <location>
        <begin position="129"/>
        <end position="297"/>
    </location>
</feature>
<dbReference type="Gene3D" id="3.40.1390.20">
    <property type="entry name" value="HprK N-terminal domain-like"/>
    <property type="match status" value="1"/>
</dbReference>
<feature type="active site" description="Proton acceptor; for phosphorylation activity. Proton donor; for dephosphorylation activity" evidence="14">
    <location>
        <position position="176"/>
    </location>
</feature>
<keyword evidence="18" id="KW-1185">Reference proteome</keyword>
<evidence type="ECO:0000259" key="15">
    <source>
        <dbReference type="Pfam" id="PF02603"/>
    </source>
</evidence>
<dbReference type="EMBL" id="RKRK01000002">
    <property type="protein sequence ID" value="RPF57485.1"/>
    <property type="molecule type" value="Genomic_DNA"/>
</dbReference>
<dbReference type="GO" id="GO:0005524">
    <property type="term" value="F:ATP binding"/>
    <property type="evidence" value="ECO:0007669"/>
    <property type="project" value="UniProtKB-UniRule"/>
</dbReference>
<evidence type="ECO:0000313" key="17">
    <source>
        <dbReference type="EMBL" id="RPF57485.1"/>
    </source>
</evidence>
<evidence type="ECO:0000256" key="7">
    <source>
        <dbReference type="ARBA" id="ARBA00022741"/>
    </source>
</evidence>
<dbReference type="OrthoDB" id="9778803at2"/>
<comment type="function">
    <text evidence="14">Catalyzes the ATP- as well as the pyrophosphate-dependent phosphorylation of a specific serine residue in HPr, a phosphocarrier protein of the phosphoenolpyruvate-dependent sugar phosphotransferase system (PTS). HprK/P also catalyzes the pyrophosphate-producing, inorganic phosphate-dependent dephosphorylation (phosphorolysis) of seryl-phosphorylated HPr (P-Ser-HPr). The two antagonistic activities of HprK/P are regulated by several intracellular metabolites, which change their concentration in response to the absence or presence of rapidly metabolisable carbon sources (glucose, fructose, etc.) in the growth medium. Therefore, by controlling the phosphorylation state of HPr, HPrK/P is a sensor enzyme that plays a major role in the regulation of carbon metabolism and sugar transport: it mediates carbon catabolite repression (CCR), and regulates PTS-catalyzed carbohydrate uptake and inducer exclusion.</text>
</comment>
<evidence type="ECO:0000256" key="12">
    <source>
        <dbReference type="ARBA" id="ARBA00023277"/>
    </source>
</evidence>
<dbReference type="Pfam" id="PF07475">
    <property type="entry name" value="Hpr_kinase_C"/>
    <property type="match status" value="1"/>
</dbReference>
<evidence type="ECO:0000313" key="18">
    <source>
        <dbReference type="Proteomes" id="UP000277108"/>
    </source>
</evidence>
<comment type="similarity">
    <text evidence="3 14">Belongs to the HPrK/P family.</text>
</comment>
<feature type="domain" description="HPr(Ser) kinase/phosphorylase N-terminal" evidence="15">
    <location>
        <begin position="3"/>
        <end position="126"/>
    </location>
</feature>
<feature type="binding site" evidence="14">
    <location>
        <begin position="152"/>
        <end position="159"/>
    </location>
    <ligand>
        <name>ATP</name>
        <dbReference type="ChEBI" id="CHEBI:30616"/>
    </ligand>
</feature>
<dbReference type="AlphaFoldDB" id="A0A3N5CEI3"/>
<keyword evidence="6 14" id="KW-0479">Metal-binding</keyword>
<keyword evidence="5 14" id="KW-0808">Transferase</keyword>
<feature type="binding site" evidence="14">
    <location>
        <position position="159"/>
    </location>
    <ligand>
        <name>Mg(2+)</name>
        <dbReference type="ChEBI" id="CHEBI:18420"/>
    </ligand>
</feature>
<evidence type="ECO:0000256" key="8">
    <source>
        <dbReference type="ARBA" id="ARBA00022777"/>
    </source>
</evidence>
<evidence type="ECO:0000256" key="11">
    <source>
        <dbReference type="ARBA" id="ARBA00023268"/>
    </source>
</evidence>
<dbReference type="InterPro" id="IPR011104">
    <property type="entry name" value="Hpr_kin/Pase_C"/>
</dbReference>
<proteinExistence type="inferred from homology"/>
<evidence type="ECO:0000256" key="14">
    <source>
        <dbReference type="HAMAP-Rule" id="MF_01249"/>
    </source>
</evidence>
<dbReference type="InterPro" id="IPR028979">
    <property type="entry name" value="Ser_kin/Pase_Hpr-like_N_sf"/>
</dbReference>
<keyword evidence="7 14" id="KW-0547">Nucleotide-binding</keyword>
<evidence type="ECO:0000256" key="6">
    <source>
        <dbReference type="ARBA" id="ARBA00022723"/>
    </source>
</evidence>
<reference evidence="17 18" key="1">
    <citation type="submission" date="2018-11" db="EMBL/GenBank/DDBJ databases">
        <title>Genomic Encyclopedia of Type Strains, Phase IV (KMG-IV): sequencing the most valuable type-strain genomes for metagenomic binning, comparative biology and taxonomic classification.</title>
        <authorList>
            <person name="Goeker M."/>
        </authorList>
    </citation>
    <scope>NUCLEOTIDE SEQUENCE [LARGE SCALE GENOMIC DNA]</scope>
    <source>
        <strain evidence="17 18">DSM 29158</strain>
    </source>
</reference>
<dbReference type="GO" id="GO:0000287">
    <property type="term" value="F:magnesium ion binding"/>
    <property type="evidence" value="ECO:0007669"/>
    <property type="project" value="UniProtKB-UniRule"/>
</dbReference>
<dbReference type="SUPFAM" id="SSF53795">
    <property type="entry name" value="PEP carboxykinase-like"/>
    <property type="match status" value="1"/>
</dbReference>
<dbReference type="GO" id="GO:0004674">
    <property type="term" value="F:protein serine/threonine kinase activity"/>
    <property type="evidence" value="ECO:0007669"/>
    <property type="project" value="UniProtKB-KW"/>
</dbReference>
<feature type="active site" evidence="14">
    <location>
        <position position="137"/>
    </location>
</feature>
<evidence type="ECO:0000256" key="5">
    <source>
        <dbReference type="ARBA" id="ARBA00022679"/>
    </source>
</evidence>
<dbReference type="CDD" id="cd01918">
    <property type="entry name" value="HprK_C"/>
    <property type="match status" value="1"/>
</dbReference>
<comment type="subunit">
    <text evidence="14">Homohexamer.</text>
</comment>
<dbReference type="EC" id="2.7.11.-" evidence="14"/>
<gene>
    <name evidence="14" type="primary">hprK</name>
    <name evidence="17" type="ORF">EDD62_0103</name>
</gene>
<comment type="domain">
    <text evidence="14">The Walker A ATP-binding motif also binds Pi and PPi.</text>
</comment>
<comment type="cofactor">
    <cofactor evidence="2 14">
        <name>Mg(2+)</name>
        <dbReference type="ChEBI" id="CHEBI:18420"/>
    </cofactor>
</comment>
<dbReference type="Proteomes" id="UP000277108">
    <property type="component" value="Unassembled WGS sequence"/>
</dbReference>
<name>A0A3N5CEI3_9BACL</name>
<comment type="caution">
    <text evidence="17">The sequence shown here is derived from an EMBL/GenBank/DDBJ whole genome shotgun (WGS) entry which is preliminary data.</text>
</comment>
<dbReference type="InterPro" id="IPR011126">
    <property type="entry name" value="Hpr_kin/Pase_Hpr_N"/>
</dbReference>
<feature type="binding site" evidence="14">
    <location>
        <position position="201"/>
    </location>
    <ligand>
        <name>Mg(2+)</name>
        <dbReference type="ChEBI" id="CHEBI:18420"/>
    </ligand>
</feature>
<comment type="miscellaneous">
    <text evidence="14">Both phosphorylation and phosphorolysis are carried out by the same active site and suggest a common mechanism for both reactions.</text>
</comment>
<evidence type="ECO:0000259" key="16">
    <source>
        <dbReference type="Pfam" id="PF07475"/>
    </source>
</evidence>
<keyword evidence="12 14" id="KW-0119">Carbohydrate metabolism</keyword>
<organism evidence="17 18">
    <name type="scientific">Abyssicoccus albus</name>
    <dbReference type="NCBI Taxonomy" id="1817405"/>
    <lineage>
        <taxon>Bacteria</taxon>
        <taxon>Bacillati</taxon>
        <taxon>Bacillota</taxon>
        <taxon>Bacilli</taxon>
        <taxon>Bacillales</taxon>
        <taxon>Abyssicoccaceae</taxon>
    </lineage>
</organism>
<sequence>MLKVNQLIEKFDLYSINDVQQFDRPIENSDLSRPGLEIAGFFSYYSSDRIQVLGTTEISFINQKLTSAMKKERIKQLCQPETPCIIVTRGLEIPDEIIEATDEMDIPLLQTDESTTSFMARLTQYLTRELALETNVHGGLIDVYGVGVLIVGSSGVGKSEAALELIKRGHRLVADDNVIIKRVADNILMGSSPPLIDNMLEIRGIGVIDVLQLFGAGAVLPEKRISLIINLEQWQQGKMYDRIGLDIEYDNILGIEVPKKTIPIRPGRNLAVIIEVAAMNFRMNALGINAADEINRRMNSLRSD</sequence>
<dbReference type="RefSeq" id="WP_123807127.1">
    <property type="nucleotide sequence ID" value="NZ_RKRK01000002.1"/>
</dbReference>
<feature type="region of interest" description="Important for the catalytic mechanism of dephosphorylation" evidence="14">
    <location>
        <begin position="263"/>
        <end position="268"/>
    </location>
</feature>
<evidence type="ECO:0000256" key="3">
    <source>
        <dbReference type="ARBA" id="ARBA00006883"/>
    </source>
</evidence>
<dbReference type="GO" id="GO:0004712">
    <property type="term" value="F:protein serine/threonine/tyrosine kinase activity"/>
    <property type="evidence" value="ECO:0007669"/>
    <property type="project" value="UniProtKB-UniRule"/>
</dbReference>
<keyword evidence="4 14" id="KW-0723">Serine/threonine-protein kinase</keyword>
<dbReference type="Pfam" id="PF02603">
    <property type="entry name" value="Hpr_kinase_N"/>
    <property type="match status" value="1"/>
</dbReference>
<dbReference type="Gene3D" id="3.40.50.300">
    <property type="entry name" value="P-loop containing nucleotide triphosphate hydrolases"/>
    <property type="match status" value="1"/>
</dbReference>
<keyword evidence="9 14" id="KW-0067">ATP-binding</keyword>
<keyword evidence="8 14" id="KW-0418">Kinase</keyword>
<dbReference type="PANTHER" id="PTHR30305">
    <property type="entry name" value="PROTEIN YJDM-RELATED"/>
    <property type="match status" value="1"/>
</dbReference>
<feature type="active site" evidence="14">
    <location>
        <position position="242"/>
    </location>
</feature>
<keyword evidence="11 14" id="KW-0511">Multifunctional enzyme</keyword>
<dbReference type="InterPro" id="IPR003755">
    <property type="entry name" value="HPr(Ser)_kin/Pase"/>
</dbReference>
<dbReference type="NCBIfam" id="TIGR00679">
    <property type="entry name" value="hpr-ser"/>
    <property type="match status" value="1"/>
</dbReference>
<dbReference type="GO" id="GO:0006109">
    <property type="term" value="P:regulation of carbohydrate metabolic process"/>
    <property type="evidence" value="ECO:0007669"/>
    <property type="project" value="UniProtKB-UniRule"/>
</dbReference>
<keyword evidence="10 14" id="KW-0460">Magnesium</keyword>
<dbReference type="HAMAP" id="MF_01249">
    <property type="entry name" value="HPr_kinase"/>
    <property type="match status" value="1"/>
</dbReference>
<evidence type="ECO:0000256" key="10">
    <source>
        <dbReference type="ARBA" id="ARBA00022842"/>
    </source>
</evidence>
<feature type="region of interest" description="Important for the catalytic mechanism of both phosphorylation and dephosphorylation" evidence="14">
    <location>
        <begin position="200"/>
        <end position="209"/>
    </location>
</feature>
<evidence type="ECO:0000256" key="4">
    <source>
        <dbReference type="ARBA" id="ARBA00022527"/>
    </source>
</evidence>
<dbReference type="GO" id="GO:0000155">
    <property type="term" value="F:phosphorelay sensor kinase activity"/>
    <property type="evidence" value="ECO:0007669"/>
    <property type="project" value="InterPro"/>
</dbReference>
<dbReference type="FunFam" id="3.40.50.300:FF:000174">
    <property type="entry name" value="HPr kinase/phosphorylase"/>
    <property type="match status" value="1"/>
</dbReference>
<evidence type="ECO:0000256" key="13">
    <source>
        <dbReference type="ARBA" id="ARBA00047657"/>
    </source>
</evidence>
<dbReference type="EC" id="2.7.4.-" evidence="14"/>
<feature type="active site" evidence="14">
    <location>
        <position position="158"/>
    </location>
</feature>
<comment type="catalytic activity">
    <reaction evidence="13 14">
        <text>[HPr protein]-O-phospho-L-serine + phosphate + H(+) = [HPr protein]-L-serine + diphosphate</text>
        <dbReference type="Rhea" id="RHEA:46604"/>
        <dbReference type="Rhea" id="RHEA-COMP:11602"/>
        <dbReference type="Rhea" id="RHEA-COMP:11603"/>
        <dbReference type="ChEBI" id="CHEBI:15378"/>
        <dbReference type="ChEBI" id="CHEBI:29999"/>
        <dbReference type="ChEBI" id="CHEBI:33019"/>
        <dbReference type="ChEBI" id="CHEBI:43474"/>
        <dbReference type="ChEBI" id="CHEBI:83421"/>
    </reaction>
</comment>
<dbReference type="PANTHER" id="PTHR30305:SF1">
    <property type="entry name" value="HPR KINASE_PHOSPHORYLASE"/>
    <property type="match status" value="1"/>
</dbReference>
<protein>
    <recommendedName>
        <fullName evidence="14">HPr kinase/phosphorylase</fullName>
        <shortName evidence="14">HPrK/P</shortName>
        <ecNumber evidence="14">2.7.11.-</ecNumber>
        <ecNumber evidence="14">2.7.4.-</ecNumber>
    </recommendedName>
    <alternativeName>
        <fullName evidence="14">HPr(Ser) kinase/phosphorylase</fullName>
    </alternativeName>
</protein>
<comment type="catalytic activity">
    <reaction evidence="1 14">
        <text>[HPr protein]-L-serine + ATP = [HPr protein]-O-phospho-L-serine + ADP + H(+)</text>
        <dbReference type="Rhea" id="RHEA:46600"/>
        <dbReference type="Rhea" id="RHEA-COMP:11602"/>
        <dbReference type="Rhea" id="RHEA-COMP:11603"/>
        <dbReference type="ChEBI" id="CHEBI:15378"/>
        <dbReference type="ChEBI" id="CHEBI:29999"/>
        <dbReference type="ChEBI" id="CHEBI:30616"/>
        <dbReference type="ChEBI" id="CHEBI:83421"/>
        <dbReference type="ChEBI" id="CHEBI:456216"/>
    </reaction>
</comment>
<evidence type="ECO:0000256" key="2">
    <source>
        <dbReference type="ARBA" id="ARBA00001946"/>
    </source>
</evidence>